<dbReference type="PROSITE" id="PS51186">
    <property type="entry name" value="GNAT"/>
    <property type="match status" value="1"/>
</dbReference>
<evidence type="ECO:0000313" key="3">
    <source>
        <dbReference type="Proteomes" id="UP000194841"/>
    </source>
</evidence>
<dbReference type="InterPro" id="IPR000182">
    <property type="entry name" value="GNAT_dom"/>
</dbReference>
<evidence type="ECO:0000259" key="1">
    <source>
        <dbReference type="PROSITE" id="PS51186"/>
    </source>
</evidence>
<keyword evidence="2" id="KW-0808">Transferase</keyword>
<dbReference type="RefSeq" id="WP_086745885.1">
    <property type="nucleotide sequence ID" value="NZ_MWPV01000008.1"/>
</dbReference>
<proteinExistence type="predicted"/>
<protein>
    <submittedName>
        <fullName evidence="2">GNAT family N-acetyltransferase</fullName>
    </submittedName>
</protein>
<dbReference type="SUPFAM" id="SSF55729">
    <property type="entry name" value="Acyl-CoA N-acyltransferases (Nat)"/>
    <property type="match status" value="1"/>
</dbReference>
<dbReference type="InterPro" id="IPR051531">
    <property type="entry name" value="N-acetyltransferase"/>
</dbReference>
<sequence>MQLETTRLILRSLCEDDWPFFLALHQLPSVMKFVADIEQEPQILARFNERSAPWSKENQGWLTLLIIEKESNRAVGLTGFLSRWHPYQQAEVGFMIHPDAQGAGYGYESLLSVLHFAAAGCGFHKITATVTEGNEGSVALLTKAGFELEGRLKDNFRIHNQWCNDLVFAYWPS</sequence>
<keyword evidence="3" id="KW-1185">Reference proteome</keyword>
<dbReference type="PANTHER" id="PTHR43792">
    <property type="entry name" value="GNAT FAMILY, PUTATIVE (AFU_ORTHOLOGUE AFUA_3G00765)-RELATED-RELATED"/>
    <property type="match status" value="1"/>
</dbReference>
<evidence type="ECO:0000313" key="2">
    <source>
        <dbReference type="EMBL" id="OUL55965.1"/>
    </source>
</evidence>
<gene>
    <name evidence="2" type="ORF">B1199_19880</name>
</gene>
<organism evidence="2 3">
    <name type="scientific">Pseudoalteromonas ulvae</name>
    <dbReference type="NCBI Taxonomy" id="107327"/>
    <lineage>
        <taxon>Bacteria</taxon>
        <taxon>Pseudomonadati</taxon>
        <taxon>Pseudomonadota</taxon>
        <taxon>Gammaproteobacteria</taxon>
        <taxon>Alteromonadales</taxon>
        <taxon>Pseudoalteromonadaceae</taxon>
        <taxon>Pseudoalteromonas</taxon>
    </lineage>
</organism>
<comment type="caution">
    <text evidence="2">The sequence shown here is derived from an EMBL/GenBank/DDBJ whole genome shotgun (WGS) entry which is preliminary data.</text>
</comment>
<dbReference type="GO" id="GO:0016747">
    <property type="term" value="F:acyltransferase activity, transferring groups other than amino-acyl groups"/>
    <property type="evidence" value="ECO:0007669"/>
    <property type="project" value="InterPro"/>
</dbReference>
<dbReference type="OrthoDB" id="7852312at2"/>
<name>A0A244CKR5_PSEDV</name>
<dbReference type="Gene3D" id="3.40.630.30">
    <property type="match status" value="1"/>
</dbReference>
<accession>A0A244CKR5</accession>
<dbReference type="Proteomes" id="UP000194841">
    <property type="component" value="Unassembled WGS sequence"/>
</dbReference>
<dbReference type="InterPro" id="IPR016181">
    <property type="entry name" value="Acyl_CoA_acyltransferase"/>
</dbReference>
<dbReference type="Pfam" id="PF13302">
    <property type="entry name" value="Acetyltransf_3"/>
    <property type="match status" value="1"/>
</dbReference>
<dbReference type="AlphaFoldDB" id="A0A244CKR5"/>
<dbReference type="EMBL" id="MWPV01000008">
    <property type="protein sequence ID" value="OUL55965.1"/>
    <property type="molecule type" value="Genomic_DNA"/>
</dbReference>
<reference evidence="2 3" key="1">
    <citation type="submission" date="2017-02" db="EMBL/GenBank/DDBJ databases">
        <title>Pseudoalteromonas ulvae TC14 Genome.</title>
        <authorList>
            <person name="Molmeret M."/>
        </authorList>
    </citation>
    <scope>NUCLEOTIDE SEQUENCE [LARGE SCALE GENOMIC DNA]</scope>
    <source>
        <strain evidence="2">TC14</strain>
    </source>
</reference>
<feature type="domain" description="N-acetyltransferase" evidence="1">
    <location>
        <begin position="8"/>
        <end position="173"/>
    </location>
</feature>
<dbReference type="PANTHER" id="PTHR43792:SF1">
    <property type="entry name" value="N-ACETYLTRANSFERASE DOMAIN-CONTAINING PROTEIN"/>
    <property type="match status" value="1"/>
</dbReference>